<dbReference type="AlphaFoldDB" id="A0A7X8GZT0"/>
<reference evidence="1 2" key="1">
    <citation type="journal article" date="2020" name="Biotechnol. Biofuels">
        <title>New insights from the biogas microbiome by comprehensive genome-resolved metagenomics of nearly 1600 species originating from multiple anaerobic digesters.</title>
        <authorList>
            <person name="Campanaro S."/>
            <person name="Treu L."/>
            <person name="Rodriguez-R L.M."/>
            <person name="Kovalovszki A."/>
            <person name="Ziels R.M."/>
            <person name="Maus I."/>
            <person name="Zhu X."/>
            <person name="Kougias P.G."/>
            <person name="Basile A."/>
            <person name="Luo G."/>
            <person name="Schluter A."/>
            <person name="Konstantinidis K.T."/>
            <person name="Angelidaki I."/>
        </authorList>
    </citation>
    <scope>NUCLEOTIDE SEQUENCE [LARGE SCALE GENOMIC DNA]</scope>
    <source>
        <strain evidence="1">AS23ysBPME_34</strain>
    </source>
</reference>
<proteinExistence type="predicted"/>
<organism evidence="1 2">
    <name type="scientific">Globicatella sulfidifaciens</name>
    <dbReference type="NCBI Taxonomy" id="136093"/>
    <lineage>
        <taxon>Bacteria</taxon>
        <taxon>Bacillati</taxon>
        <taxon>Bacillota</taxon>
        <taxon>Bacilli</taxon>
        <taxon>Lactobacillales</taxon>
        <taxon>Aerococcaceae</taxon>
        <taxon>Globicatella</taxon>
    </lineage>
</organism>
<name>A0A7X8GZT0_9LACT</name>
<evidence type="ECO:0000313" key="2">
    <source>
        <dbReference type="Proteomes" id="UP000541058"/>
    </source>
</evidence>
<evidence type="ECO:0000313" key="1">
    <source>
        <dbReference type="EMBL" id="NLJ17771.1"/>
    </source>
</evidence>
<protein>
    <submittedName>
        <fullName evidence="1">Uncharacterized protein</fullName>
    </submittedName>
</protein>
<accession>A0A7X8GZT0</accession>
<gene>
    <name evidence="1" type="ORF">GX355_02815</name>
</gene>
<dbReference type="EMBL" id="JAAYSM010000090">
    <property type="protein sequence ID" value="NLJ17771.1"/>
    <property type="molecule type" value="Genomic_DNA"/>
</dbReference>
<comment type="caution">
    <text evidence="1">The sequence shown here is derived from an EMBL/GenBank/DDBJ whole genome shotgun (WGS) entry which is preliminary data.</text>
</comment>
<dbReference type="Proteomes" id="UP000541058">
    <property type="component" value="Unassembled WGS sequence"/>
</dbReference>
<sequence length="431" mass="50724">MKEKVLSNYLGGNLNEIISQKFVLGRSSQEILASIYDVLKLNGSNLEYNLEEIIKKKVIGKLKAYNLVEELVKLIVLKHSNIEKNVKFGEQSNQVKNLLFIYKELLDIDGLKKMEFIFIGLGFFDLGFYCRTICEELIINLFNKNKSMSSTKLHSVYWALKNRYDIDTANKYYYSKIQFLSFFNRNEYLIFSNIMKSDKDQSYSIAKTKFNTLDLKYNQVINNKKIAIIGPANGNVNVEEVLKEYDVIISITYRGTSLFNEEPMKGKRYISYYNYEASTKIEKEIDKSFFEHLDFSVFKTIDYDYQRKLVKQSSARKIFSLDNKLFLGQPNMLQMIIYDLLHFNPKEIKIFNFNFFLSHNLYRKDYKIEGTEHDNRFKLWNSFAIHNIISQFQFAKALYNNGLYLADDDGKNVLDLDIDEYISQMEKIHGT</sequence>
<dbReference type="RefSeq" id="WP_276646793.1">
    <property type="nucleotide sequence ID" value="NZ_JAAYSM010000090.1"/>
</dbReference>